<sequence length="199" mass="19998">MTDHDDQSLGAGTRLPLDDLREFDRQMVAISARAERFSLNLSGGMKAALVDGRSLEQVMSRLALSLSGKVLTSALAPLDGLVTSALGGLTKGLGSSLSSGLSGLLGQVTPFARGGVVGAPALFANWGGGGLGLAGEAGPEAILPLARGLDGRLGVRTGAGSGGSVTINVVTRDAESFSRSQAQVSAMVARAVGRGRRGL</sequence>
<keyword evidence="2" id="KW-1185">Reference proteome</keyword>
<reference evidence="2" key="1">
    <citation type="journal article" date="2019" name="Int. J. Syst. Evol. Microbiol.">
        <title>The Global Catalogue of Microorganisms (GCM) 10K type strain sequencing project: providing services to taxonomists for standard genome sequencing and annotation.</title>
        <authorList>
            <consortium name="The Broad Institute Genomics Platform"/>
            <consortium name="The Broad Institute Genome Sequencing Center for Infectious Disease"/>
            <person name="Wu L."/>
            <person name="Ma J."/>
        </authorList>
    </citation>
    <scope>NUCLEOTIDE SEQUENCE [LARGE SCALE GENOMIC DNA]</scope>
    <source>
        <strain evidence="2">JCM 3369</strain>
    </source>
</reference>
<dbReference type="EMBL" id="JBHUFA010000001">
    <property type="protein sequence ID" value="MFD1694841.1"/>
    <property type="molecule type" value="Genomic_DNA"/>
</dbReference>
<evidence type="ECO:0000313" key="2">
    <source>
        <dbReference type="Proteomes" id="UP001597327"/>
    </source>
</evidence>
<accession>A0ABW4JTH9</accession>
<dbReference type="Proteomes" id="UP001597327">
    <property type="component" value="Unassembled WGS sequence"/>
</dbReference>
<proteinExistence type="predicted"/>
<comment type="caution">
    <text evidence="1">The sequence shown here is derived from an EMBL/GenBank/DDBJ whole genome shotgun (WGS) entry which is preliminary data.</text>
</comment>
<dbReference type="RefSeq" id="WP_149891351.1">
    <property type="nucleotide sequence ID" value="NZ_JBHUFA010000001.1"/>
</dbReference>
<name>A0ABW4JTH9_9HYPH</name>
<protein>
    <submittedName>
        <fullName evidence="1">Phage tail tape measure protein</fullName>
    </submittedName>
</protein>
<organism evidence="1 2">
    <name type="scientific">Roseibium aestuarii</name>
    <dbReference type="NCBI Taxonomy" id="2600299"/>
    <lineage>
        <taxon>Bacteria</taxon>
        <taxon>Pseudomonadati</taxon>
        <taxon>Pseudomonadota</taxon>
        <taxon>Alphaproteobacteria</taxon>
        <taxon>Hyphomicrobiales</taxon>
        <taxon>Stappiaceae</taxon>
        <taxon>Roseibium</taxon>
    </lineage>
</organism>
<evidence type="ECO:0000313" key="1">
    <source>
        <dbReference type="EMBL" id="MFD1694841.1"/>
    </source>
</evidence>
<gene>
    <name evidence="1" type="ORF">ACFSC7_04880</name>
</gene>